<evidence type="ECO:0000256" key="1">
    <source>
        <dbReference type="ARBA" id="ARBA00005964"/>
    </source>
</evidence>
<dbReference type="SUPFAM" id="SSF53474">
    <property type="entry name" value="alpha/beta-Hydrolases"/>
    <property type="match status" value="1"/>
</dbReference>
<dbReference type="GO" id="GO:0003990">
    <property type="term" value="F:acetylcholinesterase activity"/>
    <property type="evidence" value="ECO:0007669"/>
    <property type="project" value="TreeGrafter"/>
</dbReference>
<evidence type="ECO:0000259" key="4">
    <source>
        <dbReference type="Pfam" id="PF00135"/>
    </source>
</evidence>
<dbReference type="InterPro" id="IPR002018">
    <property type="entry name" value="CarbesteraseB"/>
</dbReference>
<comment type="similarity">
    <text evidence="1">Belongs to the type-B carboxylesterase/lipase family.</text>
</comment>
<organism evidence="5 6">
    <name type="scientific">Protopolystoma xenopodis</name>
    <dbReference type="NCBI Taxonomy" id="117903"/>
    <lineage>
        <taxon>Eukaryota</taxon>
        <taxon>Metazoa</taxon>
        <taxon>Spiralia</taxon>
        <taxon>Lophotrochozoa</taxon>
        <taxon>Platyhelminthes</taxon>
        <taxon>Monogenea</taxon>
        <taxon>Polyopisthocotylea</taxon>
        <taxon>Polystomatidea</taxon>
        <taxon>Polystomatidae</taxon>
        <taxon>Protopolystoma</taxon>
    </lineage>
</organism>
<dbReference type="GO" id="GO:0019695">
    <property type="term" value="P:choline metabolic process"/>
    <property type="evidence" value="ECO:0007669"/>
    <property type="project" value="TreeGrafter"/>
</dbReference>
<dbReference type="PANTHER" id="PTHR43918:SF4">
    <property type="entry name" value="CARBOXYLIC ESTER HYDROLASE"/>
    <property type="match status" value="1"/>
</dbReference>
<proteinExistence type="inferred from homology"/>
<dbReference type="AlphaFoldDB" id="A0A3S5AHQ3"/>
<keyword evidence="3" id="KW-0378">Hydrolase</keyword>
<dbReference type="EMBL" id="CAAALY010066028">
    <property type="protein sequence ID" value="VEL24126.1"/>
    <property type="molecule type" value="Genomic_DNA"/>
</dbReference>
<evidence type="ECO:0000313" key="5">
    <source>
        <dbReference type="EMBL" id="VEL24126.1"/>
    </source>
</evidence>
<dbReference type="GO" id="GO:0006581">
    <property type="term" value="P:acetylcholine catabolic process"/>
    <property type="evidence" value="ECO:0007669"/>
    <property type="project" value="TreeGrafter"/>
</dbReference>
<protein>
    <recommendedName>
        <fullName evidence="4">Carboxylesterase type B domain-containing protein</fullName>
    </recommendedName>
</protein>
<accession>A0A3S5AHQ3</accession>
<dbReference type="Proteomes" id="UP000784294">
    <property type="component" value="Unassembled WGS sequence"/>
</dbReference>
<dbReference type="Gene3D" id="3.40.50.1820">
    <property type="entry name" value="alpha/beta hydrolase"/>
    <property type="match status" value="1"/>
</dbReference>
<dbReference type="GO" id="GO:0005886">
    <property type="term" value="C:plasma membrane"/>
    <property type="evidence" value="ECO:0007669"/>
    <property type="project" value="TreeGrafter"/>
</dbReference>
<keyword evidence="2" id="KW-0719">Serine esterase</keyword>
<dbReference type="Pfam" id="PF00135">
    <property type="entry name" value="COesterase"/>
    <property type="match status" value="1"/>
</dbReference>
<dbReference type="InterPro" id="IPR029058">
    <property type="entry name" value="AB_hydrolase_fold"/>
</dbReference>
<feature type="domain" description="Carboxylesterase type B" evidence="4">
    <location>
        <begin position="4"/>
        <end position="121"/>
    </location>
</feature>
<evidence type="ECO:0000256" key="2">
    <source>
        <dbReference type="ARBA" id="ARBA00022487"/>
    </source>
</evidence>
<comment type="caution">
    <text evidence="5">The sequence shown here is derived from an EMBL/GenBank/DDBJ whole genome shotgun (WGS) entry which is preliminary data.</text>
</comment>
<reference evidence="5" key="1">
    <citation type="submission" date="2018-11" db="EMBL/GenBank/DDBJ databases">
        <authorList>
            <consortium name="Pathogen Informatics"/>
        </authorList>
    </citation>
    <scope>NUCLEOTIDE SEQUENCE</scope>
</reference>
<dbReference type="OrthoDB" id="19653at2759"/>
<dbReference type="InterPro" id="IPR050654">
    <property type="entry name" value="AChE-related_enzymes"/>
</dbReference>
<evidence type="ECO:0000256" key="3">
    <source>
        <dbReference type="ARBA" id="ARBA00022801"/>
    </source>
</evidence>
<dbReference type="GO" id="GO:0005615">
    <property type="term" value="C:extracellular space"/>
    <property type="evidence" value="ECO:0007669"/>
    <property type="project" value="TreeGrafter"/>
</dbReference>
<keyword evidence="6" id="KW-1185">Reference proteome</keyword>
<sequence length="143" mass="15509">MHGSTGQLLYQGAVLAASQNIVVVSVAVRLGVLGNFYWPSKAPGNQALLDLRLALDWYRNNSVRAFGARADGVTLAGHSAGAVLTSLFASQRDNRDLFSQIALFSGGHLFSRWGTMTHQTALAKSEMVSGQHKIDVQIKYEVY</sequence>
<dbReference type="PANTHER" id="PTHR43918">
    <property type="entry name" value="ACETYLCHOLINESTERASE"/>
    <property type="match status" value="1"/>
</dbReference>
<evidence type="ECO:0000313" key="6">
    <source>
        <dbReference type="Proteomes" id="UP000784294"/>
    </source>
</evidence>
<gene>
    <name evidence="5" type="ORF">PXEA_LOCUS17566</name>
</gene>
<name>A0A3S5AHQ3_9PLAT</name>